<evidence type="ECO:0000313" key="2">
    <source>
        <dbReference type="EMBL" id="PRQ10111.1"/>
    </source>
</evidence>
<dbReference type="EMBL" id="PVNL01000003">
    <property type="protein sequence ID" value="PRQ10111.1"/>
    <property type="molecule type" value="Genomic_DNA"/>
</dbReference>
<reference evidence="2 3" key="1">
    <citation type="submission" date="2018-03" db="EMBL/GenBank/DDBJ databases">
        <title>Draft Genome Sequences of the Obligatory Marine Myxobacteria Enhygromyxa salina SWB007.</title>
        <authorList>
            <person name="Poehlein A."/>
            <person name="Moghaddam J.A."/>
            <person name="Harms H."/>
            <person name="Alanjari M."/>
            <person name="Koenig G.M."/>
            <person name="Daniel R."/>
            <person name="Schaeberle T.F."/>
        </authorList>
    </citation>
    <scope>NUCLEOTIDE SEQUENCE [LARGE SCALE GENOMIC DNA]</scope>
    <source>
        <strain evidence="2 3">SWB007</strain>
    </source>
</reference>
<dbReference type="Proteomes" id="UP000238823">
    <property type="component" value="Unassembled WGS sequence"/>
</dbReference>
<sequence length="96" mass="10442">MIYLPESDPAAEVRDNTNPCVSYKQLSSGFFVRLLGLERWTAQSLLAEIAERGLPDREGKTSGTEVLLGHASGATSHARSRSPAPSRPHEPLPTRT</sequence>
<accession>A0A2S9YYE5</accession>
<evidence type="ECO:0000313" key="3">
    <source>
        <dbReference type="Proteomes" id="UP000238823"/>
    </source>
</evidence>
<organism evidence="2 3">
    <name type="scientific">Enhygromyxa salina</name>
    <dbReference type="NCBI Taxonomy" id="215803"/>
    <lineage>
        <taxon>Bacteria</taxon>
        <taxon>Pseudomonadati</taxon>
        <taxon>Myxococcota</taxon>
        <taxon>Polyangia</taxon>
        <taxon>Nannocystales</taxon>
        <taxon>Nannocystaceae</taxon>
        <taxon>Enhygromyxa</taxon>
    </lineage>
</organism>
<evidence type="ECO:0000256" key="1">
    <source>
        <dbReference type="SAM" id="MobiDB-lite"/>
    </source>
</evidence>
<feature type="compositionally biased region" description="Basic and acidic residues" evidence="1">
    <location>
        <begin position="87"/>
        <end position="96"/>
    </location>
</feature>
<dbReference type="AlphaFoldDB" id="A0A2S9YYE5"/>
<name>A0A2S9YYE5_9BACT</name>
<gene>
    <name evidence="2" type="ORF">ENSA7_01560</name>
</gene>
<protein>
    <submittedName>
        <fullName evidence="2">Uncharacterized protein</fullName>
    </submittedName>
</protein>
<proteinExistence type="predicted"/>
<comment type="caution">
    <text evidence="2">The sequence shown here is derived from an EMBL/GenBank/DDBJ whole genome shotgun (WGS) entry which is preliminary data.</text>
</comment>
<feature type="region of interest" description="Disordered" evidence="1">
    <location>
        <begin position="54"/>
        <end position="96"/>
    </location>
</feature>